<name>A0A1Z1W4L1_9ACTN</name>
<reference evidence="1 2" key="1">
    <citation type="submission" date="2017-05" db="EMBL/GenBank/DDBJ databases">
        <title>Streptomyces alboflavus Genome sequencing and assembly.</title>
        <authorList>
            <person name="Wang Y."/>
            <person name="Du B."/>
            <person name="Ding Y."/>
            <person name="Liu H."/>
            <person name="Hou Q."/>
            <person name="Liu K."/>
            <person name="Wang C."/>
            <person name="Yao L."/>
        </authorList>
    </citation>
    <scope>NUCLEOTIDE SEQUENCE [LARGE SCALE GENOMIC DNA]</scope>
    <source>
        <strain evidence="1 2">MDJK44</strain>
    </source>
</reference>
<gene>
    <name evidence="1" type="ORF">SMD44_00759</name>
</gene>
<dbReference type="KEGG" id="salf:SMD44_00759"/>
<dbReference type="OrthoDB" id="9818909at2"/>
<organism evidence="1 2">
    <name type="scientific">Streptomyces alboflavus</name>
    <dbReference type="NCBI Taxonomy" id="67267"/>
    <lineage>
        <taxon>Bacteria</taxon>
        <taxon>Bacillati</taxon>
        <taxon>Actinomycetota</taxon>
        <taxon>Actinomycetes</taxon>
        <taxon>Kitasatosporales</taxon>
        <taxon>Streptomycetaceae</taxon>
        <taxon>Streptomyces</taxon>
    </lineage>
</organism>
<dbReference type="AlphaFoldDB" id="A0A1Z1W4L1"/>
<dbReference type="EMBL" id="CP021748">
    <property type="protein sequence ID" value="ARX81361.1"/>
    <property type="molecule type" value="Genomic_DNA"/>
</dbReference>
<protein>
    <submittedName>
        <fullName evidence="1">Uncharacterized protein</fullName>
    </submittedName>
</protein>
<evidence type="ECO:0000313" key="1">
    <source>
        <dbReference type="EMBL" id="ARX81361.1"/>
    </source>
</evidence>
<accession>A0A1Z1W4L1</accession>
<sequence length="390" mass="41682">MFVATRLDAVDNPSNANSLDVLETSVASLVRDIGADGRPGRETRVAAVSGPWAAATEADWNTFDPDNPHIWKSARLAREQWRAAAWGPSGATGGQLRTAVEGALTDGGVGHLRALIAELADKDTRHVDSQEFEQLIEDGIRLLKEAGGHVPVAGKLKLQEAAARDDARPIADLRRIAREQADTAVYAADAWSEVRLALEQTGTGGRADDDALRPLRGLDVGGLAAAAVDGTRTELTEALESWWASHTRQDFADGAPWARLMAPSGADAHDGPQQPRADADAEEVAQVDTMAGRLLHQLAGRHGADGGTGHRPAARLYFRQVARVREELARLLERRLIDKFEPAVVQTQKALGELLVQQRLALVSATGPVAVLNQIGAELQQLSTARAGRA</sequence>
<dbReference type="STRING" id="67267.GCA_000716675_00934"/>
<evidence type="ECO:0000313" key="2">
    <source>
        <dbReference type="Proteomes" id="UP000195880"/>
    </source>
</evidence>
<proteinExistence type="predicted"/>
<dbReference type="eggNOG" id="COG0699">
    <property type="taxonomic scope" value="Bacteria"/>
</dbReference>
<keyword evidence="2" id="KW-1185">Reference proteome</keyword>
<dbReference type="Proteomes" id="UP000195880">
    <property type="component" value="Chromosome"/>
</dbReference>
<dbReference type="RefSeq" id="WP_087882822.1">
    <property type="nucleotide sequence ID" value="NZ_CP021748.1"/>
</dbReference>